<reference evidence="2 3" key="1">
    <citation type="submission" date="2024-01" db="EMBL/GenBank/DDBJ databases">
        <title>The genomes of 5 underutilized Papilionoideae crops provide insights into root nodulation and disease resistance.</title>
        <authorList>
            <person name="Yuan L."/>
        </authorList>
    </citation>
    <scope>NUCLEOTIDE SEQUENCE [LARGE SCALE GENOMIC DNA]</scope>
    <source>
        <strain evidence="2">LY-2023</strain>
        <tissue evidence="2">Leaf</tissue>
    </source>
</reference>
<dbReference type="EMBL" id="JAYKXN010000005">
    <property type="protein sequence ID" value="KAK7285573.1"/>
    <property type="molecule type" value="Genomic_DNA"/>
</dbReference>
<keyword evidence="3" id="KW-1185">Reference proteome</keyword>
<evidence type="ECO:0000313" key="2">
    <source>
        <dbReference type="EMBL" id="KAK7285573.1"/>
    </source>
</evidence>
<evidence type="ECO:0000256" key="1">
    <source>
        <dbReference type="SAM" id="MobiDB-lite"/>
    </source>
</evidence>
<evidence type="ECO:0000313" key="3">
    <source>
        <dbReference type="Proteomes" id="UP001359559"/>
    </source>
</evidence>
<feature type="region of interest" description="Disordered" evidence="1">
    <location>
        <begin position="39"/>
        <end position="83"/>
    </location>
</feature>
<proteinExistence type="predicted"/>
<dbReference type="Proteomes" id="UP001359559">
    <property type="component" value="Unassembled WGS sequence"/>
</dbReference>
<dbReference type="AlphaFoldDB" id="A0AAN9P4U3"/>
<comment type="caution">
    <text evidence="2">The sequence shown here is derived from an EMBL/GenBank/DDBJ whole genome shotgun (WGS) entry which is preliminary data.</text>
</comment>
<name>A0AAN9P4U3_CLITE</name>
<sequence>MDDERSLSVLLLQLFRRTKEERNRGRSFLVENVAGEDRRQNRPLFTGRLPCEPLRPMNRLRPTHADQNQSPPPTPLEQNPFQGRLLPRATDATSLVVFLLSSGLLRLRLTRSMNG</sequence>
<gene>
    <name evidence="2" type="ORF">RJT34_20349</name>
</gene>
<accession>A0AAN9P4U3</accession>
<protein>
    <submittedName>
        <fullName evidence="2">Uncharacterized protein</fullName>
    </submittedName>
</protein>
<organism evidence="2 3">
    <name type="scientific">Clitoria ternatea</name>
    <name type="common">Butterfly pea</name>
    <dbReference type="NCBI Taxonomy" id="43366"/>
    <lineage>
        <taxon>Eukaryota</taxon>
        <taxon>Viridiplantae</taxon>
        <taxon>Streptophyta</taxon>
        <taxon>Embryophyta</taxon>
        <taxon>Tracheophyta</taxon>
        <taxon>Spermatophyta</taxon>
        <taxon>Magnoliopsida</taxon>
        <taxon>eudicotyledons</taxon>
        <taxon>Gunneridae</taxon>
        <taxon>Pentapetalae</taxon>
        <taxon>rosids</taxon>
        <taxon>fabids</taxon>
        <taxon>Fabales</taxon>
        <taxon>Fabaceae</taxon>
        <taxon>Papilionoideae</taxon>
        <taxon>50 kb inversion clade</taxon>
        <taxon>NPAAA clade</taxon>
        <taxon>indigoferoid/millettioid clade</taxon>
        <taxon>Phaseoleae</taxon>
        <taxon>Clitoria</taxon>
    </lineage>
</organism>